<evidence type="ECO:0000313" key="2">
    <source>
        <dbReference type="Proteomes" id="UP000663419"/>
    </source>
</evidence>
<protein>
    <submittedName>
        <fullName evidence="1">Uncharacterized protein</fullName>
    </submittedName>
</protein>
<evidence type="ECO:0000313" key="1">
    <source>
        <dbReference type="EMBL" id="QSS49563.1"/>
    </source>
</evidence>
<gene>
    <name evidence="1" type="ORF">I7I53_09957</name>
</gene>
<proteinExistence type="predicted"/>
<dbReference type="VEuPathDB" id="FungiDB:I7I53_09957"/>
<name>A0A8A1LA59_AJEC8</name>
<reference evidence="1" key="1">
    <citation type="submission" date="2021-01" db="EMBL/GenBank/DDBJ databases">
        <title>Chromosome-level genome assembly of a human fungal pathogen reveals clustering of transcriptionally co-regulated genes.</title>
        <authorList>
            <person name="Voorhies M."/>
            <person name="Cohen S."/>
            <person name="Shea T.P."/>
            <person name="Petrus S."/>
            <person name="Munoz J.F."/>
            <person name="Poplawski S."/>
            <person name="Goldman W.E."/>
            <person name="Michael T."/>
            <person name="Cuomo C.A."/>
            <person name="Sil A."/>
            <person name="Beyhan S."/>
        </authorList>
    </citation>
    <scope>NUCLEOTIDE SEQUENCE</scope>
    <source>
        <strain evidence="1">H88</strain>
    </source>
</reference>
<organism evidence="1 2">
    <name type="scientific">Ajellomyces capsulatus (strain H88)</name>
    <name type="common">Darling's disease fungus</name>
    <name type="synonym">Histoplasma capsulatum</name>
    <dbReference type="NCBI Taxonomy" id="544711"/>
    <lineage>
        <taxon>Eukaryota</taxon>
        <taxon>Fungi</taxon>
        <taxon>Dikarya</taxon>
        <taxon>Ascomycota</taxon>
        <taxon>Pezizomycotina</taxon>
        <taxon>Eurotiomycetes</taxon>
        <taxon>Eurotiomycetidae</taxon>
        <taxon>Onygenales</taxon>
        <taxon>Ajellomycetaceae</taxon>
        <taxon>Histoplasma</taxon>
    </lineage>
</organism>
<dbReference type="EMBL" id="CP069102">
    <property type="protein sequence ID" value="QSS49563.1"/>
    <property type="molecule type" value="Genomic_DNA"/>
</dbReference>
<accession>A0A8A1LA59</accession>
<sequence>MQLGEERRHITNKCSVVKNGSCGEYSSWKKVKEKNDLLGWYRMTAPETKTTNLFAGGRKQFCVCQASR</sequence>
<dbReference type="AlphaFoldDB" id="A0A8A1LA59"/>
<dbReference type="Proteomes" id="UP000663419">
    <property type="component" value="Chromosome 1"/>
</dbReference>